<comment type="caution">
    <text evidence="3">The sequence shown here is derived from an EMBL/GenBank/DDBJ whole genome shotgun (WGS) entry which is preliminary data.</text>
</comment>
<dbReference type="RefSeq" id="WP_379902012.1">
    <property type="nucleotide sequence ID" value="NZ_JBHRTR010000028.1"/>
</dbReference>
<protein>
    <submittedName>
        <fullName evidence="3">Class I adenylate-forming enzyme family protein</fullName>
    </submittedName>
</protein>
<dbReference type="Pfam" id="PF13193">
    <property type="entry name" value="AMP-binding_C"/>
    <property type="match status" value="1"/>
</dbReference>
<dbReference type="PANTHER" id="PTHR43767:SF7">
    <property type="entry name" value="MEDIUM_LONG-CHAIN-FATTY-ACID--COA LIGASE FADD8"/>
    <property type="match status" value="1"/>
</dbReference>
<reference evidence="4" key="1">
    <citation type="journal article" date="2019" name="Int. J. Syst. Evol. Microbiol.">
        <title>The Global Catalogue of Microorganisms (GCM) 10K type strain sequencing project: providing services to taxonomists for standard genome sequencing and annotation.</title>
        <authorList>
            <consortium name="The Broad Institute Genomics Platform"/>
            <consortium name="The Broad Institute Genome Sequencing Center for Infectious Disease"/>
            <person name="Wu L."/>
            <person name="Ma J."/>
        </authorList>
    </citation>
    <scope>NUCLEOTIDE SEQUENCE [LARGE SCALE GENOMIC DNA]</scope>
    <source>
        <strain evidence="4">KCTC 42964</strain>
    </source>
</reference>
<proteinExistence type="predicted"/>
<organism evidence="3 4">
    <name type="scientific">Marinibaculum pumilum</name>
    <dbReference type="NCBI Taxonomy" id="1766165"/>
    <lineage>
        <taxon>Bacteria</taxon>
        <taxon>Pseudomonadati</taxon>
        <taxon>Pseudomonadota</taxon>
        <taxon>Alphaproteobacteria</taxon>
        <taxon>Rhodospirillales</taxon>
        <taxon>Rhodospirillaceae</taxon>
        <taxon>Marinibaculum</taxon>
    </lineage>
</organism>
<dbReference type="InterPro" id="IPR000873">
    <property type="entry name" value="AMP-dep_synth/lig_dom"/>
</dbReference>
<dbReference type="Gene3D" id="3.30.300.30">
    <property type="match status" value="1"/>
</dbReference>
<dbReference type="PROSITE" id="PS00455">
    <property type="entry name" value="AMP_BINDING"/>
    <property type="match status" value="1"/>
</dbReference>
<dbReference type="SUPFAM" id="SSF56801">
    <property type="entry name" value="Acetyl-CoA synthetase-like"/>
    <property type="match status" value="1"/>
</dbReference>
<dbReference type="InterPro" id="IPR050237">
    <property type="entry name" value="ATP-dep_AMP-bd_enzyme"/>
</dbReference>
<name>A0ABV7L2M3_9PROT</name>
<dbReference type="InterPro" id="IPR020845">
    <property type="entry name" value="AMP-binding_CS"/>
</dbReference>
<dbReference type="PANTHER" id="PTHR43767">
    <property type="entry name" value="LONG-CHAIN-FATTY-ACID--COA LIGASE"/>
    <property type="match status" value="1"/>
</dbReference>
<sequence length="515" mass="55381">MVAATDRPPATYRPLTIASGIIAAAERTPDKIALQEGERRLAYRQLAARIHQVGQAAIADPGLRPGDRAALVAGNCLEYAEIVAGLSAAGIAVATVNPRQTAAEIAYIIADCGARLVIADGPRAELLADLDLPSVEKRLVIGPELDAWRDRAAARDPGIDVQEWDAFAIPYTSGTTGKPKGVVLSHRSRVTTFFAMAAEYGCYGPDERYLALAPLFHGAGFAFAHAALYFGGFCEVLPAYEPVLVLRRLGENGLGGTFMVPTHFHAMFALEPKLLERYRGLDLKAIVSNAAPLPQATKERIVDYFGPGLLHETYGSTEGGIVTNLRPADQLRKVQCVGQAFPMTRIRLLDDDGAGVADGEVGELFSNGPTLFNGYFGMPEETEAAFRDGWFSAGDMARMDEEGFFYLVDRKKDMIISGGVNIYPREIEEVLFRCPGLRDVAVIGRPDDYWGEAVAAIVVADPDAPADAAAILDFSAQHLAPHKRPKSVAFIDVLPRNAAGKVLKRDLRAAPPAPG</sequence>
<dbReference type="InterPro" id="IPR045851">
    <property type="entry name" value="AMP-bd_C_sf"/>
</dbReference>
<evidence type="ECO:0000259" key="1">
    <source>
        <dbReference type="Pfam" id="PF00501"/>
    </source>
</evidence>
<dbReference type="EMBL" id="JBHRTR010000028">
    <property type="protein sequence ID" value="MFC3228669.1"/>
    <property type="molecule type" value="Genomic_DNA"/>
</dbReference>
<feature type="domain" description="AMP-binding enzyme C-terminal" evidence="2">
    <location>
        <begin position="426"/>
        <end position="501"/>
    </location>
</feature>
<dbReference type="Proteomes" id="UP001595528">
    <property type="component" value="Unassembled WGS sequence"/>
</dbReference>
<feature type="domain" description="AMP-dependent synthetase/ligase" evidence="1">
    <location>
        <begin position="24"/>
        <end position="376"/>
    </location>
</feature>
<dbReference type="InterPro" id="IPR042099">
    <property type="entry name" value="ANL_N_sf"/>
</dbReference>
<dbReference type="Gene3D" id="3.40.50.12780">
    <property type="entry name" value="N-terminal domain of ligase-like"/>
    <property type="match status" value="1"/>
</dbReference>
<accession>A0ABV7L2M3</accession>
<evidence type="ECO:0000313" key="4">
    <source>
        <dbReference type="Proteomes" id="UP001595528"/>
    </source>
</evidence>
<keyword evidence="4" id="KW-1185">Reference proteome</keyword>
<evidence type="ECO:0000259" key="2">
    <source>
        <dbReference type="Pfam" id="PF13193"/>
    </source>
</evidence>
<evidence type="ECO:0000313" key="3">
    <source>
        <dbReference type="EMBL" id="MFC3228669.1"/>
    </source>
</evidence>
<dbReference type="InterPro" id="IPR025110">
    <property type="entry name" value="AMP-bd_C"/>
</dbReference>
<dbReference type="Pfam" id="PF00501">
    <property type="entry name" value="AMP-binding"/>
    <property type="match status" value="1"/>
</dbReference>
<gene>
    <name evidence="3" type="ORF">ACFOGJ_15605</name>
</gene>